<evidence type="ECO:0000313" key="2">
    <source>
        <dbReference type="Proteomes" id="UP001295794"/>
    </source>
</evidence>
<keyword evidence="2" id="KW-1185">Reference proteome</keyword>
<proteinExistence type="predicted"/>
<protein>
    <submittedName>
        <fullName evidence="1">Uncharacterized protein</fullName>
    </submittedName>
</protein>
<name>A0AAD2HZQ1_9AGAR</name>
<reference evidence="1" key="1">
    <citation type="submission" date="2023-11" db="EMBL/GenBank/DDBJ databases">
        <authorList>
            <person name="De Vega J J."/>
            <person name="De Vega J J."/>
        </authorList>
    </citation>
    <scope>NUCLEOTIDE SEQUENCE</scope>
</reference>
<evidence type="ECO:0000313" key="1">
    <source>
        <dbReference type="EMBL" id="CAK5284842.1"/>
    </source>
</evidence>
<feature type="non-terminal residue" evidence="1">
    <location>
        <position position="69"/>
    </location>
</feature>
<organism evidence="1 2">
    <name type="scientific">Mycena citricolor</name>
    <dbReference type="NCBI Taxonomy" id="2018698"/>
    <lineage>
        <taxon>Eukaryota</taxon>
        <taxon>Fungi</taxon>
        <taxon>Dikarya</taxon>
        <taxon>Basidiomycota</taxon>
        <taxon>Agaricomycotina</taxon>
        <taxon>Agaricomycetes</taxon>
        <taxon>Agaricomycetidae</taxon>
        <taxon>Agaricales</taxon>
        <taxon>Marasmiineae</taxon>
        <taxon>Mycenaceae</taxon>
        <taxon>Mycena</taxon>
    </lineage>
</organism>
<gene>
    <name evidence="1" type="ORF">MYCIT1_LOCUS38323</name>
</gene>
<dbReference type="EMBL" id="CAVNYO010000481">
    <property type="protein sequence ID" value="CAK5284842.1"/>
    <property type="molecule type" value="Genomic_DNA"/>
</dbReference>
<dbReference type="AlphaFoldDB" id="A0AAD2HZQ1"/>
<sequence>MQQSGRVHRAHDGRDDLAWASSPVRKFRILRVEGRSLSVGHRQGHALTNGILSCAHFTILQFNLTGLLA</sequence>
<dbReference type="Proteomes" id="UP001295794">
    <property type="component" value="Unassembled WGS sequence"/>
</dbReference>
<comment type="caution">
    <text evidence="1">The sequence shown here is derived from an EMBL/GenBank/DDBJ whole genome shotgun (WGS) entry which is preliminary data.</text>
</comment>
<accession>A0AAD2HZQ1</accession>